<dbReference type="Gene3D" id="3.30.450.40">
    <property type="match status" value="1"/>
</dbReference>
<reference evidence="2" key="1">
    <citation type="journal article" date="2014" name="Int. J. Syst. Evol. Microbiol.">
        <title>Complete genome sequence of Corynebacterium casei LMG S-19264T (=DSM 44701T), isolated from a smear-ripened cheese.</title>
        <authorList>
            <consortium name="US DOE Joint Genome Institute (JGI-PGF)"/>
            <person name="Walter F."/>
            <person name="Albersmeier A."/>
            <person name="Kalinowski J."/>
            <person name="Ruckert C."/>
        </authorList>
    </citation>
    <scope>NUCLEOTIDE SEQUENCE</scope>
    <source>
        <strain evidence="2">JCM 4956</strain>
    </source>
</reference>
<protein>
    <recommendedName>
        <fullName evidence="1">GAF domain-containing protein</fullName>
    </recommendedName>
</protein>
<dbReference type="InterPro" id="IPR003018">
    <property type="entry name" value="GAF"/>
</dbReference>
<dbReference type="RefSeq" id="WP_190037055.1">
    <property type="nucleotide sequence ID" value="NZ_BMWD01000014.1"/>
</dbReference>
<gene>
    <name evidence="2" type="ORF">GCM10010515_41680</name>
</gene>
<sequence>MFTALAVRRTPWPHKASLSRAAAPNQGKTTMMPYTAQVQFLGSLAILTLCPDGCLVSEADCRQRLGRVLGVIPACLDSLVLLLDRLARYCVDRTSVDAAGVMLANARGQLRPAVSTDARATLTEVMQAQIRQGPCIDAYTRGRQVHAVGLRDHQERWPVFVPLALAAGYEGAHALPLHVRGQALGALNLFSCRPSALSGMEPRLLRALADVAITAVLTWDRAPLRPDGIATRVQAARTHLRPTDVADQLVRRLITPERVLDEVSDRGE</sequence>
<dbReference type="SUPFAM" id="SSF55781">
    <property type="entry name" value="GAF domain-like"/>
    <property type="match status" value="1"/>
</dbReference>
<evidence type="ECO:0000259" key="1">
    <source>
        <dbReference type="Pfam" id="PF13185"/>
    </source>
</evidence>
<reference evidence="2" key="2">
    <citation type="submission" date="2020-09" db="EMBL/GenBank/DDBJ databases">
        <authorList>
            <person name="Sun Q."/>
            <person name="Ohkuma M."/>
        </authorList>
    </citation>
    <scope>NUCLEOTIDE SEQUENCE</scope>
    <source>
        <strain evidence="2">JCM 4956</strain>
    </source>
</reference>
<dbReference type="AlphaFoldDB" id="A0A918KMR7"/>
<proteinExistence type="predicted"/>
<evidence type="ECO:0000313" key="3">
    <source>
        <dbReference type="Proteomes" id="UP000645555"/>
    </source>
</evidence>
<dbReference type="Pfam" id="PF13185">
    <property type="entry name" value="GAF_2"/>
    <property type="match status" value="1"/>
</dbReference>
<dbReference type="InterPro" id="IPR029016">
    <property type="entry name" value="GAF-like_dom_sf"/>
</dbReference>
<feature type="domain" description="GAF" evidence="1">
    <location>
        <begin position="82"/>
        <end position="212"/>
    </location>
</feature>
<dbReference type="EMBL" id="BMWD01000014">
    <property type="protein sequence ID" value="GGX69690.1"/>
    <property type="molecule type" value="Genomic_DNA"/>
</dbReference>
<comment type="caution">
    <text evidence="2">The sequence shown here is derived from an EMBL/GenBank/DDBJ whole genome shotgun (WGS) entry which is preliminary data.</text>
</comment>
<accession>A0A918KMR7</accession>
<keyword evidence="3" id="KW-1185">Reference proteome</keyword>
<organism evidence="2 3">
    <name type="scientific">Streptomyces fructofermentans</name>
    <dbReference type="NCBI Taxonomy" id="152141"/>
    <lineage>
        <taxon>Bacteria</taxon>
        <taxon>Bacillati</taxon>
        <taxon>Actinomycetota</taxon>
        <taxon>Actinomycetes</taxon>
        <taxon>Kitasatosporales</taxon>
        <taxon>Streptomycetaceae</taxon>
        <taxon>Streptomyces</taxon>
    </lineage>
</organism>
<evidence type="ECO:0000313" key="2">
    <source>
        <dbReference type="EMBL" id="GGX69690.1"/>
    </source>
</evidence>
<name>A0A918KMR7_9ACTN</name>
<dbReference type="Proteomes" id="UP000645555">
    <property type="component" value="Unassembled WGS sequence"/>
</dbReference>